<evidence type="ECO:0000256" key="1">
    <source>
        <dbReference type="ARBA" id="ARBA00008950"/>
    </source>
</evidence>
<feature type="domain" description="Calcineurin-like phosphoesterase" evidence="3">
    <location>
        <begin position="1"/>
        <end position="135"/>
    </location>
</feature>
<dbReference type="SUPFAM" id="SSF56300">
    <property type="entry name" value="Metallo-dependent phosphatases"/>
    <property type="match status" value="1"/>
</dbReference>
<accession>A0A9D1RDF3</accession>
<sequence length="156" mass="17155">MRMIVTSDSHGRRGALFDIVEKHIEEAALFVNLGDCNSGRDLEDVEAYYGSRLNLVCVSGNCDFSGEAPDEQIINFDGKKVLLCHGHTYGVKHGLFDYREKAIKEGADIALYGHTHTPCVNYMNGIYFFNPGAVLNGEYGIADITDSGIMCINAKI</sequence>
<dbReference type="Proteomes" id="UP000824205">
    <property type="component" value="Unassembled WGS sequence"/>
</dbReference>
<dbReference type="AlphaFoldDB" id="A0A9D1RDF3"/>
<evidence type="ECO:0000259" key="3">
    <source>
        <dbReference type="Pfam" id="PF12850"/>
    </source>
</evidence>
<comment type="caution">
    <text evidence="4">The sequence shown here is derived from an EMBL/GenBank/DDBJ whole genome shotgun (WGS) entry which is preliminary data.</text>
</comment>
<evidence type="ECO:0000256" key="2">
    <source>
        <dbReference type="RuleBase" id="RU362039"/>
    </source>
</evidence>
<reference evidence="4" key="1">
    <citation type="journal article" date="2021" name="PeerJ">
        <title>Extensive microbial diversity within the chicken gut microbiome revealed by metagenomics and culture.</title>
        <authorList>
            <person name="Gilroy R."/>
            <person name="Ravi A."/>
            <person name="Getino M."/>
            <person name="Pursley I."/>
            <person name="Horton D.L."/>
            <person name="Alikhan N.F."/>
            <person name="Baker D."/>
            <person name="Gharbi K."/>
            <person name="Hall N."/>
            <person name="Watson M."/>
            <person name="Adriaenssens E.M."/>
            <person name="Foster-Nyarko E."/>
            <person name="Jarju S."/>
            <person name="Secka A."/>
            <person name="Antonio M."/>
            <person name="Oren A."/>
            <person name="Chaudhuri R.R."/>
            <person name="La Ragione R."/>
            <person name="Hildebrand F."/>
            <person name="Pallen M.J."/>
        </authorList>
    </citation>
    <scope>NUCLEOTIDE SEQUENCE</scope>
    <source>
        <strain evidence="4">421</strain>
    </source>
</reference>
<comment type="cofactor">
    <cofactor evidence="2">
        <name>a divalent metal cation</name>
        <dbReference type="ChEBI" id="CHEBI:60240"/>
    </cofactor>
</comment>
<evidence type="ECO:0000313" key="4">
    <source>
        <dbReference type="EMBL" id="HIW85028.1"/>
    </source>
</evidence>
<dbReference type="GO" id="GO:0016787">
    <property type="term" value="F:hydrolase activity"/>
    <property type="evidence" value="ECO:0007669"/>
    <property type="project" value="UniProtKB-UniRule"/>
</dbReference>
<dbReference type="InterPro" id="IPR024654">
    <property type="entry name" value="Calcineurin-like_PHP_lpxH"/>
</dbReference>
<dbReference type="Pfam" id="PF12850">
    <property type="entry name" value="Metallophos_2"/>
    <property type="match status" value="1"/>
</dbReference>
<evidence type="ECO:0000313" key="5">
    <source>
        <dbReference type="Proteomes" id="UP000824205"/>
    </source>
</evidence>
<dbReference type="InterPro" id="IPR029052">
    <property type="entry name" value="Metallo-depent_PP-like"/>
</dbReference>
<dbReference type="Gene3D" id="3.60.21.10">
    <property type="match status" value="1"/>
</dbReference>
<comment type="similarity">
    <text evidence="1 2">Belongs to the metallophosphoesterase superfamily. YfcE family.</text>
</comment>
<reference evidence="4" key="2">
    <citation type="submission" date="2021-04" db="EMBL/GenBank/DDBJ databases">
        <authorList>
            <person name="Gilroy R."/>
        </authorList>
    </citation>
    <scope>NUCLEOTIDE SEQUENCE</scope>
    <source>
        <strain evidence="4">421</strain>
    </source>
</reference>
<keyword evidence="2" id="KW-0479">Metal-binding</keyword>
<dbReference type="EC" id="3.1.4.-" evidence="2"/>
<gene>
    <name evidence="4" type="ORF">IAA48_00885</name>
</gene>
<dbReference type="PANTHER" id="PTHR11124">
    <property type="entry name" value="VACUOLAR SORTING PROTEIN VPS29"/>
    <property type="match status" value="1"/>
</dbReference>
<dbReference type="EMBL" id="DXGE01000004">
    <property type="protein sequence ID" value="HIW85028.1"/>
    <property type="molecule type" value="Genomic_DNA"/>
</dbReference>
<protein>
    <recommendedName>
        <fullName evidence="2">Phosphoesterase</fullName>
        <ecNumber evidence="2">3.1.4.-</ecNumber>
    </recommendedName>
</protein>
<dbReference type="InterPro" id="IPR000979">
    <property type="entry name" value="Phosphodiesterase_MJ0936/Vps29"/>
</dbReference>
<proteinExistence type="inferred from homology"/>
<dbReference type="GO" id="GO:0046872">
    <property type="term" value="F:metal ion binding"/>
    <property type="evidence" value="ECO:0007669"/>
    <property type="project" value="UniProtKB-KW"/>
</dbReference>
<dbReference type="NCBIfam" id="TIGR00040">
    <property type="entry name" value="yfcE"/>
    <property type="match status" value="1"/>
</dbReference>
<name>A0A9D1RDF3_9FIRM</name>
<organism evidence="4 5">
    <name type="scientific">Candidatus Eubacterium faecipullorum</name>
    <dbReference type="NCBI Taxonomy" id="2838571"/>
    <lineage>
        <taxon>Bacteria</taxon>
        <taxon>Bacillati</taxon>
        <taxon>Bacillota</taxon>
        <taxon>Clostridia</taxon>
        <taxon>Eubacteriales</taxon>
        <taxon>Eubacteriaceae</taxon>
        <taxon>Eubacterium</taxon>
    </lineage>
</organism>